<feature type="domain" description="Beta-lactamase-related" evidence="2">
    <location>
        <begin position="52"/>
        <end position="368"/>
    </location>
</feature>
<name>A0AA49JA38_9BACT</name>
<accession>A0AA49JA38</accession>
<dbReference type="EC" id="3.1.1.103" evidence="3"/>
<sequence>MIKNKNLLILLFVGFILLSCSQNKTEKTQSITDPRIKEIDSVIIARNKQDLFQGQIVITENGNVIYENNIGLADRSWNIPVDGTAKYDIASINKSMISALIMKAVEQEKLSLNDKLIDLLKDYKYEGSFHPDISLHHMMSHNAGLPDYDGVSEELRMNGFLKLKRSRFTNTEYVDFISKLKPIANPGKQFYYSNFAYHLLAIIIEDTYGQAFADVLYENLTKPLGLKNTVATSRNEKIIKKLADAYQFNEATNQWEETPFIDLSLGRRIFSTASDLNRWALSMSNPGYLSESSLKIIKTNHLKDISNSVSYGYGWVTVNKENKSQFGDLGIEKPYIIHGGSTDGYRSLLISINEGEFVISFLSNVGNRTDELNLGKIITHILIK</sequence>
<dbReference type="Gene3D" id="3.40.710.10">
    <property type="entry name" value="DD-peptidase/beta-lactamase superfamily"/>
    <property type="match status" value="1"/>
</dbReference>
<evidence type="ECO:0000259" key="2">
    <source>
        <dbReference type="Pfam" id="PF00144"/>
    </source>
</evidence>
<dbReference type="InterPro" id="IPR012338">
    <property type="entry name" value="Beta-lactam/transpept-like"/>
</dbReference>
<evidence type="ECO:0000256" key="1">
    <source>
        <dbReference type="SAM" id="SignalP"/>
    </source>
</evidence>
<keyword evidence="1" id="KW-0732">Signal</keyword>
<dbReference type="PROSITE" id="PS51257">
    <property type="entry name" value="PROKAR_LIPOPROTEIN"/>
    <property type="match status" value="1"/>
</dbReference>
<dbReference type="GO" id="GO:0016787">
    <property type="term" value="F:hydrolase activity"/>
    <property type="evidence" value="ECO:0007669"/>
    <property type="project" value="UniProtKB-KW"/>
</dbReference>
<dbReference type="Proteomes" id="UP001232019">
    <property type="component" value="Chromosome"/>
</dbReference>
<dbReference type="SUPFAM" id="SSF56601">
    <property type="entry name" value="beta-lactamase/transpeptidase-like"/>
    <property type="match status" value="1"/>
</dbReference>
<reference evidence="3" key="1">
    <citation type="submission" date="2023-08" db="EMBL/GenBank/DDBJ databases">
        <title>Comparative genomics and taxonomic characterization of three novel marine species of genus Marivirga.</title>
        <authorList>
            <person name="Muhammad N."/>
            <person name="Kim S.-G."/>
        </authorList>
    </citation>
    <scope>NUCLEOTIDE SEQUENCE</scope>
    <source>
        <strain evidence="3">BKB1-2</strain>
    </source>
</reference>
<dbReference type="InterPro" id="IPR001466">
    <property type="entry name" value="Beta-lactam-related"/>
</dbReference>
<dbReference type="PANTHER" id="PTHR46825">
    <property type="entry name" value="D-ALANYL-D-ALANINE-CARBOXYPEPTIDASE/ENDOPEPTIDASE AMPH"/>
    <property type="match status" value="1"/>
</dbReference>
<feature type="chain" id="PRO_5041374990" evidence="1">
    <location>
        <begin position="25"/>
        <end position="384"/>
    </location>
</feature>
<feature type="signal peptide" evidence="1">
    <location>
        <begin position="1"/>
        <end position="24"/>
    </location>
</feature>
<dbReference type="RefSeq" id="WP_302124237.1">
    <property type="nucleotide sequence ID" value="NZ_CP129968.2"/>
</dbReference>
<dbReference type="KEGG" id="marp:QYS47_22190"/>
<dbReference type="Pfam" id="PF00144">
    <property type="entry name" value="Beta-lactamase"/>
    <property type="match status" value="1"/>
</dbReference>
<proteinExistence type="predicted"/>
<dbReference type="InterPro" id="IPR050491">
    <property type="entry name" value="AmpC-like"/>
</dbReference>
<dbReference type="AlphaFoldDB" id="A0AA49JA38"/>
<dbReference type="EMBL" id="CP129968">
    <property type="protein sequence ID" value="WKK79940.1"/>
    <property type="molecule type" value="Genomic_DNA"/>
</dbReference>
<evidence type="ECO:0000313" key="3">
    <source>
        <dbReference type="EMBL" id="WKK79940.1"/>
    </source>
</evidence>
<protein>
    <submittedName>
        <fullName evidence="3">Serine hydrolase domain-containing protein</fullName>
        <ecNumber evidence="3">3.1.1.103</ecNumber>
    </submittedName>
</protein>
<keyword evidence="3" id="KW-0378">Hydrolase</keyword>
<organism evidence="3">
    <name type="scientific">Marivirga arenosa</name>
    <dbReference type="NCBI Taxonomy" id="3059076"/>
    <lineage>
        <taxon>Bacteria</taxon>
        <taxon>Pseudomonadati</taxon>
        <taxon>Bacteroidota</taxon>
        <taxon>Cytophagia</taxon>
        <taxon>Cytophagales</taxon>
        <taxon>Marivirgaceae</taxon>
        <taxon>Marivirga</taxon>
    </lineage>
</organism>
<dbReference type="PANTHER" id="PTHR46825:SF9">
    <property type="entry name" value="BETA-LACTAMASE-RELATED DOMAIN-CONTAINING PROTEIN"/>
    <property type="match status" value="1"/>
</dbReference>
<gene>
    <name evidence="3" type="ORF">QYS47_22190</name>
</gene>